<name>A0A8H3BFL4_9AGAM</name>
<comment type="caution">
    <text evidence="4">The sequence shown here is derived from an EMBL/GenBank/DDBJ whole genome shotgun (WGS) entry which is preliminary data.</text>
</comment>
<reference evidence="4" key="1">
    <citation type="submission" date="2021-01" db="EMBL/GenBank/DDBJ databases">
        <authorList>
            <person name="Kaushik A."/>
        </authorList>
    </citation>
    <scope>NUCLEOTIDE SEQUENCE</scope>
    <source>
        <strain evidence="4">AG2-2IIIB</strain>
    </source>
</reference>
<dbReference type="InterPro" id="IPR000719">
    <property type="entry name" value="Prot_kinase_dom"/>
</dbReference>
<dbReference type="InterPro" id="IPR008271">
    <property type="entry name" value="Ser/Thr_kinase_AS"/>
</dbReference>
<gene>
    <name evidence="4" type="ORF">RDB_LOCUS92124</name>
</gene>
<dbReference type="EMBL" id="CAJMWT010002860">
    <property type="protein sequence ID" value="CAE6456551.1"/>
    <property type="molecule type" value="Genomic_DNA"/>
</dbReference>
<dbReference type="PROSITE" id="PS00108">
    <property type="entry name" value="PROTEIN_KINASE_ST"/>
    <property type="match status" value="1"/>
</dbReference>
<dbReference type="Pfam" id="PF07714">
    <property type="entry name" value="PK_Tyr_Ser-Thr"/>
    <property type="match status" value="1"/>
</dbReference>
<feature type="compositionally biased region" description="Pro residues" evidence="2">
    <location>
        <begin position="671"/>
        <end position="682"/>
    </location>
</feature>
<feature type="region of interest" description="Disordered" evidence="2">
    <location>
        <begin position="625"/>
        <end position="833"/>
    </location>
</feature>
<organism evidence="4 5">
    <name type="scientific">Rhizoctonia solani</name>
    <dbReference type="NCBI Taxonomy" id="456999"/>
    <lineage>
        <taxon>Eukaryota</taxon>
        <taxon>Fungi</taxon>
        <taxon>Dikarya</taxon>
        <taxon>Basidiomycota</taxon>
        <taxon>Agaricomycotina</taxon>
        <taxon>Agaricomycetes</taxon>
        <taxon>Cantharellales</taxon>
        <taxon>Ceratobasidiaceae</taxon>
        <taxon>Rhizoctonia</taxon>
    </lineage>
</organism>
<dbReference type="AlphaFoldDB" id="A0A8H3BFL4"/>
<feature type="compositionally biased region" description="Basic and acidic residues" evidence="2">
    <location>
        <begin position="438"/>
        <end position="448"/>
    </location>
</feature>
<dbReference type="GO" id="GO:0005524">
    <property type="term" value="F:ATP binding"/>
    <property type="evidence" value="ECO:0007669"/>
    <property type="project" value="InterPro"/>
</dbReference>
<dbReference type="Gene3D" id="1.10.510.10">
    <property type="entry name" value="Transferase(Phosphotransferase) domain 1"/>
    <property type="match status" value="1"/>
</dbReference>
<feature type="domain" description="Protein kinase" evidence="3">
    <location>
        <begin position="110"/>
        <end position="368"/>
    </location>
</feature>
<dbReference type="SUPFAM" id="SSF56112">
    <property type="entry name" value="Protein kinase-like (PK-like)"/>
    <property type="match status" value="1"/>
</dbReference>
<feature type="coiled-coil region" evidence="1">
    <location>
        <begin position="500"/>
        <end position="590"/>
    </location>
</feature>
<proteinExistence type="predicted"/>
<evidence type="ECO:0000256" key="1">
    <source>
        <dbReference type="SAM" id="Coils"/>
    </source>
</evidence>
<feature type="compositionally biased region" description="Polar residues" evidence="2">
    <location>
        <begin position="770"/>
        <end position="788"/>
    </location>
</feature>
<dbReference type="InterPro" id="IPR001245">
    <property type="entry name" value="Ser-Thr/Tyr_kinase_cat_dom"/>
</dbReference>
<keyword evidence="1" id="KW-0175">Coiled coil</keyword>
<protein>
    <recommendedName>
        <fullName evidence="3">Protein kinase domain-containing protein</fullName>
    </recommendedName>
</protein>
<evidence type="ECO:0000256" key="2">
    <source>
        <dbReference type="SAM" id="MobiDB-lite"/>
    </source>
</evidence>
<feature type="compositionally biased region" description="Low complexity" evidence="2">
    <location>
        <begin position="734"/>
        <end position="747"/>
    </location>
</feature>
<evidence type="ECO:0000313" key="5">
    <source>
        <dbReference type="Proteomes" id="UP000663843"/>
    </source>
</evidence>
<evidence type="ECO:0000313" key="4">
    <source>
        <dbReference type="EMBL" id="CAE6456551.1"/>
    </source>
</evidence>
<dbReference type="GO" id="GO:0004674">
    <property type="term" value="F:protein serine/threonine kinase activity"/>
    <property type="evidence" value="ECO:0007669"/>
    <property type="project" value="TreeGrafter"/>
</dbReference>
<dbReference type="PANTHER" id="PTHR44329">
    <property type="entry name" value="SERINE/THREONINE-PROTEIN KINASE TNNI3K-RELATED"/>
    <property type="match status" value="1"/>
</dbReference>
<dbReference type="InterPro" id="IPR051681">
    <property type="entry name" value="Ser/Thr_Kinases-Pseudokinases"/>
</dbReference>
<dbReference type="SMART" id="SM00220">
    <property type="entry name" value="S_TKc"/>
    <property type="match status" value="1"/>
</dbReference>
<feature type="compositionally biased region" description="Basic residues" evidence="2">
    <location>
        <begin position="421"/>
        <end position="437"/>
    </location>
</feature>
<dbReference type="Proteomes" id="UP000663843">
    <property type="component" value="Unassembled WGS sequence"/>
</dbReference>
<feature type="compositionally biased region" description="Basic and acidic residues" evidence="2">
    <location>
        <begin position="803"/>
        <end position="815"/>
    </location>
</feature>
<sequence length="941" mass="106743">MHCVAYRFRYGNGAHSGKLEVRVIRAPISSSRALILLDPLSGWSHNLDRRKDTSNREAMAVPPASDNVTASAELEHERDVITKDTPMSQILLHLRLRGIPNLTEEVDLGSVSNYPIATGGFSDIFGAKRQNGAQVAIKLPRIVSSDPRDAGLQIASRSVYNWSKCRHPNIHEFLGVMLFHDRIGMISSWESNGNIRNYLQSEDVSVTDRLRLCAEISEGVAHLHQNGIVHGDIKGNNVLVSLDGTAMLTDFDDTELGERSLVFTATRKLSFSLRWTAPELVLGELSCKTRESDVYSLGMEVMTSKEPWAHIRGDAMVYGALLRREIPPRTSEIPGDDLWNLLTECWKSESQARPGSRYLLDTVKSIWTDSFEQQKAKIENSWTDISSTSESEFGIDSRRGQPISRHHTIVSTDYEANNCRHERRAQPSRRAARKLKREQRQERHERREARKPHSRDLERAISALQSHSRSRMSSRRNPVTLTTRSGRFLKEELKKFRLFLSKTEKDLSTLQDNVQDLTERLRIQSKLTATAEARCQDYRWRLQDAETARERAESNAFRRYIKSSRLQAIYETARAQQEEILRELEALQEDSDETDWETARMRFKARKSREDQRGRKHRHHKIERIAERVQQERPMPQIVTESVVYEEESTESRRTTPLTRTPESSERDPNPIIPPPPIIPPFEPEHDSDPLPDLPSPPPDIQMPEVVDPAPLPPVGSSTWTDWKNRLGRMARRSNSYSNSESYSQDSYLDDPGMQGGYPVYIPVDRDVPSRSQYHGTESNILSRSQYASRERNIPSRSQYSPPERDIPPRSHYAPERGASPQPRQSSSHGNPVAISKYMPLGEVVSHLIIRGCQDLSKHLNELTFSVLPSRYGGSGDVYCGKLLDLTVVCVKVPRISEDTSQSAKSQVVSPADWVLPTYVLKSSQVRIAEGGPAEGGAVYT</sequence>
<feature type="region of interest" description="Disordered" evidence="2">
    <location>
        <begin position="389"/>
        <end position="457"/>
    </location>
</feature>
<evidence type="ECO:0000259" key="3">
    <source>
        <dbReference type="PROSITE" id="PS50011"/>
    </source>
</evidence>
<accession>A0A8H3BFL4</accession>
<dbReference type="InterPro" id="IPR011009">
    <property type="entry name" value="Kinase-like_dom_sf"/>
</dbReference>
<feature type="compositionally biased region" description="Pro residues" evidence="2">
    <location>
        <begin position="692"/>
        <end position="701"/>
    </location>
</feature>
<dbReference type="PROSITE" id="PS50011">
    <property type="entry name" value="PROTEIN_KINASE_DOM"/>
    <property type="match status" value="1"/>
</dbReference>